<feature type="chain" id="PRO_5045259259" evidence="1">
    <location>
        <begin position="22"/>
        <end position="231"/>
    </location>
</feature>
<dbReference type="Proteomes" id="UP001595904">
    <property type="component" value="Unassembled WGS sequence"/>
</dbReference>
<dbReference type="EMBL" id="JBHSDU010000015">
    <property type="protein sequence ID" value="MFC4313276.1"/>
    <property type="molecule type" value="Genomic_DNA"/>
</dbReference>
<sequence length="231" mass="25232">MKQKFFSRWLAIGACSLVPWAAIEPANANVTASKPVPLQQQIDRADQVAHVVIMGIESLEHVDNGPVETCGVKYRVRVIEQFKGKMDTDAAGFATRRFLLPHKKLQAGDQILVMLKNVSGIATAADIEGNPSVEQLDALSAKPGTVACQRARGNLYLTDFAENIFLIESGPASKKWLDFASGRTIIPPEIGTPKMARCEPLPAGGCVTKEPDRIEWERVREALLAGTKRNK</sequence>
<organism evidence="2 3">
    <name type="scientific">Steroidobacter flavus</name>
    <dbReference type="NCBI Taxonomy" id="1842136"/>
    <lineage>
        <taxon>Bacteria</taxon>
        <taxon>Pseudomonadati</taxon>
        <taxon>Pseudomonadota</taxon>
        <taxon>Gammaproteobacteria</taxon>
        <taxon>Steroidobacterales</taxon>
        <taxon>Steroidobacteraceae</taxon>
        <taxon>Steroidobacter</taxon>
    </lineage>
</organism>
<keyword evidence="1" id="KW-0732">Signal</keyword>
<evidence type="ECO:0000313" key="3">
    <source>
        <dbReference type="Proteomes" id="UP001595904"/>
    </source>
</evidence>
<accession>A0ABV8T040</accession>
<protein>
    <submittedName>
        <fullName evidence="2">Uncharacterized protein</fullName>
    </submittedName>
</protein>
<evidence type="ECO:0000313" key="2">
    <source>
        <dbReference type="EMBL" id="MFC4313276.1"/>
    </source>
</evidence>
<gene>
    <name evidence="2" type="ORF">ACFPN2_29625</name>
</gene>
<evidence type="ECO:0000256" key="1">
    <source>
        <dbReference type="SAM" id="SignalP"/>
    </source>
</evidence>
<dbReference type="RefSeq" id="WP_380603445.1">
    <property type="nucleotide sequence ID" value="NZ_JBHSDU010000015.1"/>
</dbReference>
<keyword evidence="3" id="KW-1185">Reference proteome</keyword>
<name>A0ABV8T040_9GAMM</name>
<reference evidence="3" key="1">
    <citation type="journal article" date="2019" name="Int. J. Syst. Evol. Microbiol.">
        <title>The Global Catalogue of Microorganisms (GCM) 10K type strain sequencing project: providing services to taxonomists for standard genome sequencing and annotation.</title>
        <authorList>
            <consortium name="The Broad Institute Genomics Platform"/>
            <consortium name="The Broad Institute Genome Sequencing Center for Infectious Disease"/>
            <person name="Wu L."/>
            <person name="Ma J."/>
        </authorList>
    </citation>
    <scope>NUCLEOTIDE SEQUENCE [LARGE SCALE GENOMIC DNA]</scope>
    <source>
        <strain evidence="3">CGMCC 1.10759</strain>
    </source>
</reference>
<comment type="caution">
    <text evidence="2">The sequence shown here is derived from an EMBL/GenBank/DDBJ whole genome shotgun (WGS) entry which is preliminary data.</text>
</comment>
<feature type="signal peptide" evidence="1">
    <location>
        <begin position="1"/>
        <end position="21"/>
    </location>
</feature>
<proteinExistence type="predicted"/>